<proteinExistence type="predicted"/>
<name>A0A3M0GEF2_9FLAO</name>
<dbReference type="EMBL" id="REFV01000006">
    <property type="protein sequence ID" value="RMB59539.1"/>
    <property type="molecule type" value="Genomic_DNA"/>
</dbReference>
<feature type="transmembrane region" description="Helical" evidence="1">
    <location>
        <begin position="68"/>
        <end position="87"/>
    </location>
</feature>
<evidence type="ECO:0000313" key="2">
    <source>
        <dbReference type="EMBL" id="RMB59539.1"/>
    </source>
</evidence>
<keyword evidence="1" id="KW-0472">Membrane</keyword>
<keyword evidence="3" id="KW-1185">Reference proteome</keyword>
<protein>
    <submittedName>
        <fullName evidence="2">Uncharacterized protein</fullName>
    </submittedName>
</protein>
<keyword evidence="1" id="KW-0812">Transmembrane</keyword>
<dbReference type="AlphaFoldDB" id="A0A3M0GEF2"/>
<evidence type="ECO:0000313" key="3">
    <source>
        <dbReference type="Proteomes" id="UP000281985"/>
    </source>
</evidence>
<gene>
    <name evidence="2" type="ORF">EAX61_08115</name>
</gene>
<keyword evidence="1" id="KW-1133">Transmembrane helix</keyword>
<dbReference type="Proteomes" id="UP000281985">
    <property type="component" value="Unassembled WGS sequence"/>
</dbReference>
<comment type="caution">
    <text evidence="2">The sequence shown here is derived from an EMBL/GenBank/DDBJ whole genome shotgun (WGS) entry which is preliminary data.</text>
</comment>
<dbReference type="RefSeq" id="WP_121917177.1">
    <property type="nucleotide sequence ID" value="NZ_REFV01000006.1"/>
</dbReference>
<sequence length="101" mass="11133">MDTTNKYKILIIGILMDAVGILTSSWILPGVGDFADIAWAPFSAWIMTKMYKGTAGKVAGVVTFVEEIIPFVDVVPSFTLMWLYTYVFKDSKVGTMVDKGV</sequence>
<dbReference type="OrthoDB" id="1144067at2"/>
<reference evidence="2 3" key="1">
    <citation type="submission" date="2018-10" db="EMBL/GenBank/DDBJ databases">
        <title>Dokdonia luteus sp. nov., isolated from sea water.</title>
        <authorList>
            <person name="Zhou L.Y."/>
            <person name="Du Z.J."/>
        </authorList>
    </citation>
    <scope>NUCLEOTIDE SEQUENCE [LARGE SCALE GENOMIC DNA]</scope>
    <source>
        <strain evidence="2 3">SH27</strain>
    </source>
</reference>
<organism evidence="2 3">
    <name type="scientific">Dokdonia sinensis</name>
    <dbReference type="NCBI Taxonomy" id="2479847"/>
    <lineage>
        <taxon>Bacteria</taxon>
        <taxon>Pseudomonadati</taxon>
        <taxon>Bacteroidota</taxon>
        <taxon>Flavobacteriia</taxon>
        <taxon>Flavobacteriales</taxon>
        <taxon>Flavobacteriaceae</taxon>
        <taxon>Dokdonia</taxon>
    </lineage>
</organism>
<feature type="transmembrane region" description="Helical" evidence="1">
    <location>
        <begin position="7"/>
        <end position="28"/>
    </location>
</feature>
<accession>A0A3M0GEF2</accession>
<evidence type="ECO:0000256" key="1">
    <source>
        <dbReference type="SAM" id="Phobius"/>
    </source>
</evidence>